<evidence type="ECO:0000256" key="2">
    <source>
        <dbReference type="SAM" id="Phobius"/>
    </source>
</evidence>
<sequence length="129" mass="14140">MDSLSTDPAECFSDDQDESKTAALASGRRTSHTGKQSSLGYGLGVVLHHLRPFIPFFLISILVVVLIYLLQAIIYGGPFTDPHFFIKFNERWPRPEQVLTTPAEPLSPVPATPEHHYPLDGPAVNGTLG</sequence>
<feature type="transmembrane region" description="Helical" evidence="2">
    <location>
        <begin position="53"/>
        <end position="77"/>
    </location>
</feature>
<proteinExistence type="predicted"/>
<organism evidence="3 4">
    <name type="scientific">Muraenolepis orangiensis</name>
    <name type="common">Patagonian moray cod</name>
    <dbReference type="NCBI Taxonomy" id="630683"/>
    <lineage>
        <taxon>Eukaryota</taxon>
        <taxon>Metazoa</taxon>
        <taxon>Chordata</taxon>
        <taxon>Craniata</taxon>
        <taxon>Vertebrata</taxon>
        <taxon>Euteleostomi</taxon>
        <taxon>Actinopterygii</taxon>
        <taxon>Neopterygii</taxon>
        <taxon>Teleostei</taxon>
        <taxon>Neoteleostei</taxon>
        <taxon>Acanthomorphata</taxon>
        <taxon>Zeiogadaria</taxon>
        <taxon>Gadariae</taxon>
        <taxon>Gadiformes</taxon>
        <taxon>Muraenolepidoidei</taxon>
        <taxon>Muraenolepididae</taxon>
        <taxon>Muraenolepis</taxon>
    </lineage>
</organism>
<reference evidence="3" key="1">
    <citation type="submission" date="2022-07" db="EMBL/GenBank/DDBJ databases">
        <title>Chromosome-level genome of Muraenolepis orangiensis.</title>
        <authorList>
            <person name="Kim J."/>
        </authorList>
    </citation>
    <scope>NUCLEOTIDE SEQUENCE</scope>
    <source>
        <strain evidence="3">KU_S4_2022</strain>
        <tissue evidence="3">Muscle</tissue>
    </source>
</reference>
<name>A0A9Q0DFU9_9TELE</name>
<accession>A0A9Q0DFU9</accession>
<evidence type="ECO:0000256" key="1">
    <source>
        <dbReference type="SAM" id="MobiDB-lite"/>
    </source>
</evidence>
<keyword evidence="4" id="KW-1185">Reference proteome</keyword>
<feature type="region of interest" description="Disordered" evidence="1">
    <location>
        <begin position="1"/>
        <end position="37"/>
    </location>
</feature>
<evidence type="ECO:0000313" key="4">
    <source>
        <dbReference type="Proteomes" id="UP001148018"/>
    </source>
</evidence>
<protein>
    <submittedName>
        <fullName evidence="3">Uncharacterized protein</fullName>
    </submittedName>
</protein>
<keyword evidence="2" id="KW-0812">Transmembrane</keyword>
<dbReference type="AlphaFoldDB" id="A0A9Q0DFU9"/>
<evidence type="ECO:0000313" key="3">
    <source>
        <dbReference type="EMBL" id="KAJ3588214.1"/>
    </source>
</evidence>
<keyword evidence="2" id="KW-1133">Transmembrane helix</keyword>
<feature type="region of interest" description="Disordered" evidence="1">
    <location>
        <begin position="100"/>
        <end position="129"/>
    </location>
</feature>
<gene>
    <name evidence="3" type="ORF">NHX12_011808</name>
</gene>
<comment type="caution">
    <text evidence="3">The sequence shown here is derived from an EMBL/GenBank/DDBJ whole genome shotgun (WGS) entry which is preliminary data.</text>
</comment>
<dbReference type="OrthoDB" id="8963596at2759"/>
<dbReference type="EMBL" id="JANIIK010000116">
    <property type="protein sequence ID" value="KAJ3588214.1"/>
    <property type="molecule type" value="Genomic_DNA"/>
</dbReference>
<dbReference type="Proteomes" id="UP001148018">
    <property type="component" value="Unassembled WGS sequence"/>
</dbReference>
<keyword evidence="2" id="KW-0472">Membrane</keyword>